<evidence type="ECO:0000313" key="2">
    <source>
        <dbReference type="EMBL" id="EDX16224.1"/>
    </source>
</evidence>
<accession>B4NVX9</accession>
<feature type="compositionally biased region" description="Basic and acidic residues" evidence="1">
    <location>
        <begin position="52"/>
        <end position="61"/>
    </location>
</feature>
<dbReference type="Proteomes" id="UP000000304">
    <property type="component" value="Unassembled WGS sequence"/>
</dbReference>
<dbReference type="EMBL" id="CH990418">
    <property type="protein sequence ID" value="EDX16224.1"/>
    <property type="molecule type" value="Genomic_DNA"/>
</dbReference>
<sequence>MASTTGQKFAVHGRHNISWQDMPAPSFYSISSESGSGSGDGDGDGDQGNVAKRREQISQTI</sequence>
<evidence type="ECO:0000313" key="3">
    <source>
        <dbReference type="Proteomes" id="UP000000304"/>
    </source>
</evidence>
<dbReference type="AlphaFoldDB" id="B4NVX9"/>
<name>B4NVX9_DROSI</name>
<keyword evidence="3" id="KW-1185">Reference proteome</keyword>
<dbReference type="HOGENOM" id="CLU_2925099_0_0_1"/>
<evidence type="ECO:0000256" key="1">
    <source>
        <dbReference type="SAM" id="MobiDB-lite"/>
    </source>
</evidence>
<protein>
    <submittedName>
        <fullName evidence="2">GD23766</fullName>
    </submittedName>
</protein>
<feature type="region of interest" description="Disordered" evidence="1">
    <location>
        <begin position="1"/>
        <end position="61"/>
    </location>
</feature>
<reference evidence="2 3" key="1">
    <citation type="journal article" date="2007" name="Nature">
        <title>Evolution of genes and genomes on the Drosophila phylogeny.</title>
        <authorList>
            <consortium name="Drosophila 12 Genomes Consortium"/>
            <person name="Clark A.G."/>
            <person name="Eisen M.B."/>
            <person name="Smith D.R."/>
            <person name="Bergman C.M."/>
            <person name="Oliver B."/>
            <person name="Markow T.A."/>
            <person name="Kaufman T.C."/>
            <person name="Kellis M."/>
            <person name="Gelbart W."/>
            <person name="Iyer V.N."/>
            <person name="Pollard D.A."/>
            <person name="Sackton T.B."/>
            <person name="Larracuente A.M."/>
            <person name="Singh N.D."/>
            <person name="Abad J.P."/>
            <person name="Abt D.N."/>
            <person name="Adryan B."/>
            <person name="Aguade M."/>
            <person name="Akashi H."/>
            <person name="Anderson W.W."/>
            <person name="Aquadro C.F."/>
            <person name="Ardell D.H."/>
            <person name="Arguello R."/>
            <person name="Artieri C.G."/>
            <person name="Barbash D.A."/>
            <person name="Barker D."/>
            <person name="Barsanti P."/>
            <person name="Batterham P."/>
            <person name="Batzoglou S."/>
            <person name="Begun D."/>
            <person name="Bhutkar A."/>
            <person name="Blanco E."/>
            <person name="Bosak S.A."/>
            <person name="Bradley R.K."/>
            <person name="Brand A.D."/>
            <person name="Brent M.R."/>
            <person name="Brooks A.N."/>
            <person name="Brown R.H."/>
            <person name="Butlin R.K."/>
            <person name="Caggese C."/>
            <person name="Calvi B.R."/>
            <person name="Bernardo de Carvalho A."/>
            <person name="Caspi A."/>
            <person name="Castrezana S."/>
            <person name="Celniker S.E."/>
            <person name="Chang J.L."/>
            <person name="Chapple C."/>
            <person name="Chatterji S."/>
            <person name="Chinwalla A."/>
            <person name="Civetta A."/>
            <person name="Clifton S.W."/>
            <person name="Comeron J.M."/>
            <person name="Costello J.C."/>
            <person name="Coyne J.A."/>
            <person name="Daub J."/>
            <person name="David R.G."/>
            <person name="Delcher A.L."/>
            <person name="Delehaunty K."/>
            <person name="Do C.B."/>
            <person name="Ebling H."/>
            <person name="Edwards K."/>
            <person name="Eickbush T."/>
            <person name="Evans J.D."/>
            <person name="Filipski A."/>
            <person name="Findeiss S."/>
            <person name="Freyhult E."/>
            <person name="Fulton L."/>
            <person name="Fulton R."/>
            <person name="Garcia A.C."/>
            <person name="Gardiner A."/>
            <person name="Garfield D.A."/>
            <person name="Garvin B.E."/>
            <person name="Gibson G."/>
            <person name="Gilbert D."/>
            <person name="Gnerre S."/>
            <person name="Godfrey J."/>
            <person name="Good R."/>
            <person name="Gotea V."/>
            <person name="Gravely B."/>
            <person name="Greenberg A.J."/>
            <person name="Griffiths-Jones S."/>
            <person name="Gross S."/>
            <person name="Guigo R."/>
            <person name="Gustafson E.A."/>
            <person name="Haerty W."/>
            <person name="Hahn M.W."/>
            <person name="Halligan D.L."/>
            <person name="Halpern A.L."/>
            <person name="Halter G.M."/>
            <person name="Han M.V."/>
            <person name="Heger A."/>
            <person name="Hillier L."/>
            <person name="Hinrichs A.S."/>
            <person name="Holmes I."/>
            <person name="Hoskins R.A."/>
            <person name="Hubisz M.J."/>
            <person name="Hultmark D."/>
            <person name="Huntley M.A."/>
            <person name="Jaffe D.B."/>
            <person name="Jagadeeshan S."/>
            <person name="Jeck W.R."/>
            <person name="Johnson J."/>
            <person name="Jones C.D."/>
            <person name="Jordan W.C."/>
            <person name="Karpen G.H."/>
            <person name="Kataoka E."/>
            <person name="Keightley P.D."/>
            <person name="Kheradpour P."/>
            <person name="Kirkness E.F."/>
            <person name="Koerich L.B."/>
            <person name="Kristiansen K."/>
            <person name="Kudrna D."/>
            <person name="Kulathinal R.J."/>
            <person name="Kumar S."/>
            <person name="Kwok R."/>
            <person name="Lander E."/>
            <person name="Langley C.H."/>
            <person name="Lapoint R."/>
            <person name="Lazzaro B.P."/>
            <person name="Lee S.J."/>
            <person name="Levesque L."/>
            <person name="Li R."/>
            <person name="Lin C.F."/>
            <person name="Lin M.F."/>
            <person name="Lindblad-Toh K."/>
            <person name="Llopart A."/>
            <person name="Long M."/>
            <person name="Low L."/>
            <person name="Lozovsky E."/>
            <person name="Lu J."/>
            <person name="Luo M."/>
            <person name="Machado C.A."/>
            <person name="Makalowski W."/>
            <person name="Marzo M."/>
            <person name="Matsuda M."/>
            <person name="Matzkin L."/>
            <person name="McAllister B."/>
            <person name="McBride C.S."/>
            <person name="McKernan B."/>
            <person name="McKernan K."/>
            <person name="Mendez-Lago M."/>
            <person name="Minx P."/>
            <person name="Mollenhauer M.U."/>
            <person name="Montooth K."/>
            <person name="Mount S.M."/>
            <person name="Mu X."/>
            <person name="Myers E."/>
            <person name="Negre B."/>
            <person name="Newfeld S."/>
            <person name="Nielsen R."/>
            <person name="Noor M.A."/>
            <person name="O'Grady P."/>
            <person name="Pachter L."/>
            <person name="Papaceit M."/>
            <person name="Parisi M.J."/>
            <person name="Parisi M."/>
            <person name="Parts L."/>
            <person name="Pedersen J.S."/>
            <person name="Pesole G."/>
            <person name="Phillippy A.M."/>
            <person name="Ponting C.P."/>
            <person name="Pop M."/>
            <person name="Porcelli D."/>
            <person name="Powell J.R."/>
            <person name="Prohaska S."/>
            <person name="Pruitt K."/>
            <person name="Puig M."/>
            <person name="Quesneville H."/>
            <person name="Ram K.R."/>
            <person name="Rand D."/>
            <person name="Rasmussen M.D."/>
            <person name="Reed L.K."/>
            <person name="Reenan R."/>
            <person name="Reily A."/>
            <person name="Remington K.A."/>
            <person name="Rieger T.T."/>
            <person name="Ritchie M.G."/>
            <person name="Robin C."/>
            <person name="Rogers Y.H."/>
            <person name="Rohde C."/>
            <person name="Rozas J."/>
            <person name="Rubenfield M.J."/>
            <person name="Ruiz A."/>
            <person name="Russo S."/>
            <person name="Salzberg S.L."/>
            <person name="Sanchez-Gracia A."/>
            <person name="Saranga D.J."/>
            <person name="Sato H."/>
            <person name="Schaeffer S.W."/>
            <person name="Schatz M.C."/>
            <person name="Schlenke T."/>
            <person name="Schwartz R."/>
            <person name="Segarra C."/>
            <person name="Singh R.S."/>
            <person name="Sirot L."/>
            <person name="Sirota M."/>
            <person name="Sisneros N.B."/>
            <person name="Smith C.D."/>
            <person name="Smith T.F."/>
            <person name="Spieth J."/>
            <person name="Stage D.E."/>
            <person name="Stark A."/>
            <person name="Stephan W."/>
            <person name="Strausberg R.L."/>
            <person name="Strempel S."/>
            <person name="Sturgill D."/>
            <person name="Sutton G."/>
            <person name="Sutton G.G."/>
            <person name="Tao W."/>
            <person name="Teichmann S."/>
            <person name="Tobari Y.N."/>
            <person name="Tomimura Y."/>
            <person name="Tsolas J.M."/>
            <person name="Valente V.L."/>
            <person name="Venter E."/>
            <person name="Venter J.C."/>
            <person name="Vicario S."/>
            <person name="Vieira F.G."/>
            <person name="Vilella A.J."/>
            <person name="Villasante A."/>
            <person name="Walenz B."/>
            <person name="Wang J."/>
            <person name="Wasserman M."/>
            <person name="Watts T."/>
            <person name="Wilson D."/>
            <person name="Wilson R.K."/>
            <person name="Wing R.A."/>
            <person name="Wolfner M.F."/>
            <person name="Wong A."/>
            <person name="Wong G.K."/>
            <person name="Wu C.I."/>
            <person name="Wu G."/>
            <person name="Yamamoto D."/>
            <person name="Yang H.P."/>
            <person name="Yang S.P."/>
            <person name="Yorke J.A."/>
            <person name="Yoshida K."/>
            <person name="Zdobnov E."/>
            <person name="Zhang P."/>
            <person name="Zhang Y."/>
            <person name="Zimin A.V."/>
            <person name="Baldwin J."/>
            <person name="Abdouelleil A."/>
            <person name="Abdulkadir J."/>
            <person name="Abebe A."/>
            <person name="Abera B."/>
            <person name="Abreu J."/>
            <person name="Acer S.C."/>
            <person name="Aftuck L."/>
            <person name="Alexander A."/>
            <person name="An P."/>
            <person name="Anderson E."/>
            <person name="Anderson S."/>
            <person name="Arachi H."/>
            <person name="Azer M."/>
            <person name="Bachantsang P."/>
            <person name="Barry A."/>
            <person name="Bayul T."/>
            <person name="Berlin A."/>
            <person name="Bessette D."/>
            <person name="Bloom T."/>
            <person name="Blye J."/>
            <person name="Boguslavskiy L."/>
            <person name="Bonnet C."/>
            <person name="Boukhgalter B."/>
            <person name="Bourzgui I."/>
            <person name="Brown A."/>
            <person name="Cahill P."/>
            <person name="Channer S."/>
            <person name="Cheshatsang Y."/>
            <person name="Chuda L."/>
            <person name="Citroen M."/>
            <person name="Collymore A."/>
            <person name="Cooke P."/>
            <person name="Costello M."/>
            <person name="D'Aco K."/>
            <person name="Daza R."/>
            <person name="De Haan G."/>
            <person name="DeGray S."/>
            <person name="DeMaso C."/>
            <person name="Dhargay N."/>
            <person name="Dooley K."/>
            <person name="Dooley E."/>
            <person name="Doricent M."/>
            <person name="Dorje P."/>
            <person name="Dorjee K."/>
            <person name="Dupes A."/>
            <person name="Elong R."/>
            <person name="Falk J."/>
            <person name="Farina A."/>
            <person name="Faro S."/>
            <person name="Ferguson D."/>
            <person name="Fisher S."/>
            <person name="Foley C.D."/>
            <person name="Franke A."/>
            <person name="Friedrich D."/>
            <person name="Gadbois L."/>
            <person name="Gearin G."/>
            <person name="Gearin C.R."/>
            <person name="Giannoukos G."/>
            <person name="Goode T."/>
            <person name="Graham J."/>
            <person name="Grandbois E."/>
            <person name="Grewal S."/>
            <person name="Gyaltsen K."/>
            <person name="Hafez N."/>
            <person name="Hagos B."/>
            <person name="Hall J."/>
            <person name="Henson C."/>
            <person name="Hollinger A."/>
            <person name="Honan T."/>
            <person name="Huard M.D."/>
            <person name="Hughes L."/>
            <person name="Hurhula B."/>
            <person name="Husby M.E."/>
            <person name="Kamat A."/>
            <person name="Kanga B."/>
            <person name="Kashin S."/>
            <person name="Khazanovich D."/>
            <person name="Kisner P."/>
            <person name="Lance K."/>
            <person name="Lara M."/>
            <person name="Lee W."/>
            <person name="Lennon N."/>
            <person name="Letendre F."/>
            <person name="LeVine R."/>
            <person name="Lipovsky A."/>
            <person name="Liu X."/>
            <person name="Liu J."/>
            <person name="Liu S."/>
            <person name="Lokyitsang T."/>
            <person name="Lokyitsang Y."/>
            <person name="Lubonja R."/>
            <person name="Lui A."/>
            <person name="MacDonald P."/>
            <person name="Magnisalis V."/>
            <person name="Maru K."/>
            <person name="Matthews C."/>
            <person name="McCusker W."/>
            <person name="McDonough S."/>
            <person name="Mehta T."/>
            <person name="Meldrim J."/>
            <person name="Meneus L."/>
            <person name="Mihai O."/>
            <person name="Mihalev A."/>
            <person name="Mihova T."/>
            <person name="Mittelman R."/>
            <person name="Mlenga V."/>
            <person name="Montmayeur A."/>
            <person name="Mulrain L."/>
            <person name="Navidi A."/>
            <person name="Naylor J."/>
            <person name="Negash T."/>
            <person name="Nguyen T."/>
            <person name="Nguyen N."/>
            <person name="Nicol R."/>
            <person name="Norbu C."/>
            <person name="Norbu N."/>
            <person name="Novod N."/>
            <person name="O'Neill B."/>
            <person name="Osman S."/>
            <person name="Markiewicz E."/>
            <person name="Oyono O.L."/>
            <person name="Patti C."/>
            <person name="Phunkhang P."/>
            <person name="Pierre F."/>
            <person name="Priest M."/>
            <person name="Raghuraman S."/>
            <person name="Rege F."/>
            <person name="Reyes R."/>
            <person name="Rise C."/>
            <person name="Rogov P."/>
            <person name="Ross K."/>
            <person name="Ryan E."/>
            <person name="Settipalli S."/>
            <person name="Shea T."/>
            <person name="Sherpa N."/>
            <person name="Shi L."/>
            <person name="Shih D."/>
            <person name="Sparrow T."/>
            <person name="Spaulding J."/>
            <person name="Stalker J."/>
            <person name="Stange-Thomann N."/>
            <person name="Stavropoulos S."/>
            <person name="Stone C."/>
            <person name="Strader C."/>
            <person name="Tesfaye S."/>
            <person name="Thomson T."/>
            <person name="Thoulutsang Y."/>
            <person name="Thoulutsang D."/>
            <person name="Topham K."/>
            <person name="Topping I."/>
            <person name="Tsamla T."/>
            <person name="Vassiliev H."/>
            <person name="Vo A."/>
            <person name="Wangchuk T."/>
            <person name="Wangdi T."/>
            <person name="Weiand M."/>
            <person name="Wilkinson J."/>
            <person name="Wilson A."/>
            <person name="Yadav S."/>
            <person name="Young G."/>
            <person name="Yu Q."/>
            <person name="Zembek L."/>
            <person name="Zhong D."/>
            <person name="Zimmer A."/>
            <person name="Zwirko Z."/>
            <person name="Jaffe D.B."/>
            <person name="Alvarez P."/>
            <person name="Brockman W."/>
            <person name="Butler J."/>
            <person name="Chin C."/>
            <person name="Gnerre S."/>
            <person name="Grabherr M."/>
            <person name="Kleber M."/>
            <person name="Mauceli E."/>
            <person name="MacCallum I."/>
        </authorList>
    </citation>
    <scope>NUCLEOTIDE SEQUENCE [LARGE SCALE GENOMIC DNA]</scope>
    <source>
        <strain evidence="3">white501</strain>
    </source>
</reference>
<proteinExistence type="predicted"/>
<organism evidence="2 3">
    <name type="scientific">Drosophila simulans</name>
    <name type="common">Fruit fly</name>
    <dbReference type="NCBI Taxonomy" id="7240"/>
    <lineage>
        <taxon>Eukaryota</taxon>
        <taxon>Metazoa</taxon>
        <taxon>Ecdysozoa</taxon>
        <taxon>Arthropoda</taxon>
        <taxon>Hexapoda</taxon>
        <taxon>Insecta</taxon>
        <taxon>Pterygota</taxon>
        <taxon>Neoptera</taxon>
        <taxon>Endopterygota</taxon>
        <taxon>Diptera</taxon>
        <taxon>Brachycera</taxon>
        <taxon>Muscomorpha</taxon>
        <taxon>Ephydroidea</taxon>
        <taxon>Drosophilidae</taxon>
        <taxon>Drosophila</taxon>
        <taxon>Sophophora</taxon>
    </lineage>
</organism>
<gene>
    <name evidence="2" type="primary">Dsim\GD23766</name>
    <name evidence="2" type="ORF">Dsim_GD23766</name>
</gene>